<accession>A0A6J3IKU4</accession>
<dbReference type="RefSeq" id="XP_032142654.1">
    <property type="nucleotide sequence ID" value="XM_032286763.1"/>
</dbReference>
<dbReference type="AlphaFoldDB" id="A0A6J3IKU4"/>
<reference evidence="5" key="1">
    <citation type="submission" date="2025-08" db="UniProtKB">
        <authorList>
            <consortium name="RefSeq"/>
        </authorList>
    </citation>
    <scope>IDENTIFICATION</scope>
    <source>
        <tissue evidence="5">Blood</tissue>
    </source>
</reference>
<dbReference type="InterPro" id="IPR050173">
    <property type="entry name" value="ABC_transporter_C-like"/>
</dbReference>
<dbReference type="Gene3D" id="3.40.50.300">
    <property type="entry name" value="P-loop containing nucleotide triphosphate hydrolases"/>
    <property type="match status" value="1"/>
</dbReference>
<protein>
    <submittedName>
        <fullName evidence="5">Multidrug resistance protein-like</fullName>
    </submittedName>
</protein>
<keyword evidence="4" id="KW-1185">Reference proteome</keyword>
<evidence type="ECO:0000256" key="1">
    <source>
        <dbReference type="ARBA" id="ARBA00022741"/>
    </source>
</evidence>
<dbReference type="SUPFAM" id="SSF52540">
    <property type="entry name" value="P-loop containing nucleoside triphosphate hydrolases"/>
    <property type="match status" value="1"/>
</dbReference>
<dbReference type="Proteomes" id="UP000504640">
    <property type="component" value="Unplaced"/>
</dbReference>
<dbReference type="GO" id="GO:0042626">
    <property type="term" value="F:ATPase-coupled transmembrane transporter activity"/>
    <property type="evidence" value="ECO:0007669"/>
    <property type="project" value="TreeGrafter"/>
</dbReference>
<dbReference type="InterPro" id="IPR027417">
    <property type="entry name" value="P-loop_NTPase"/>
</dbReference>
<evidence type="ECO:0000256" key="3">
    <source>
        <dbReference type="SAM" id="MobiDB-lite"/>
    </source>
</evidence>
<dbReference type="GO" id="GO:0016020">
    <property type="term" value="C:membrane"/>
    <property type="evidence" value="ECO:0007669"/>
    <property type="project" value="TreeGrafter"/>
</dbReference>
<organism evidence="4 5">
    <name type="scientific">Sapajus apella</name>
    <name type="common">Brown-capped capuchin</name>
    <name type="synonym">Cebus apella</name>
    <dbReference type="NCBI Taxonomy" id="9515"/>
    <lineage>
        <taxon>Eukaryota</taxon>
        <taxon>Metazoa</taxon>
        <taxon>Chordata</taxon>
        <taxon>Craniata</taxon>
        <taxon>Vertebrata</taxon>
        <taxon>Euteleostomi</taxon>
        <taxon>Mammalia</taxon>
        <taxon>Eutheria</taxon>
        <taxon>Euarchontoglires</taxon>
        <taxon>Primates</taxon>
        <taxon>Haplorrhini</taxon>
        <taxon>Platyrrhini</taxon>
        <taxon>Cebidae</taxon>
        <taxon>Cebinae</taxon>
        <taxon>Sapajus</taxon>
    </lineage>
</organism>
<feature type="region of interest" description="Disordered" evidence="3">
    <location>
        <begin position="150"/>
        <end position="179"/>
    </location>
</feature>
<dbReference type="PANTHER" id="PTHR24223:SF339">
    <property type="entry name" value="ATP-BINDING CASSETTE SUB-FAMILY C MEMBER 6"/>
    <property type="match status" value="1"/>
</dbReference>
<dbReference type="PANTHER" id="PTHR24223">
    <property type="entry name" value="ATP-BINDING CASSETTE SUB-FAMILY C"/>
    <property type="match status" value="1"/>
</dbReference>
<sequence>MQTQDSVPFVATGHESLRGQKQQLSLTQAVYRKAAVYLLDDPLVALDAHVSQHIFNQLKLVQHRPHKLIICTGCKSNLHLVPGAVLSGASKGSGPLPEPPAAFRTELGSGKASAGLEVARDAETLAGRCLLASVTASQLPKMAGRGLCLRRSSSPGTPLLPPVQQPSTPGPDLLALEKE</sequence>
<name>A0A6J3IKU4_SAPAP</name>
<evidence type="ECO:0000313" key="4">
    <source>
        <dbReference type="Proteomes" id="UP000504640"/>
    </source>
</evidence>
<gene>
    <name evidence="5" type="primary">LOC116557305</name>
</gene>
<dbReference type="GO" id="GO:0005524">
    <property type="term" value="F:ATP binding"/>
    <property type="evidence" value="ECO:0007669"/>
    <property type="project" value="UniProtKB-KW"/>
</dbReference>
<evidence type="ECO:0000256" key="2">
    <source>
        <dbReference type="ARBA" id="ARBA00022840"/>
    </source>
</evidence>
<keyword evidence="2" id="KW-0067">ATP-binding</keyword>
<evidence type="ECO:0000313" key="5">
    <source>
        <dbReference type="RefSeq" id="XP_032142654.1"/>
    </source>
</evidence>
<proteinExistence type="predicted"/>
<keyword evidence="1" id="KW-0547">Nucleotide-binding</keyword>
<dbReference type="GeneID" id="116557305"/>